<dbReference type="Proteomes" id="UP000178367">
    <property type="component" value="Unassembled WGS sequence"/>
</dbReference>
<accession>A0A1F5SMR9</accession>
<feature type="compositionally biased region" description="Basic and acidic residues" evidence="1">
    <location>
        <begin position="45"/>
        <end position="54"/>
    </location>
</feature>
<dbReference type="InterPro" id="IPR036465">
    <property type="entry name" value="vWFA_dom_sf"/>
</dbReference>
<proteinExistence type="predicted"/>
<organism evidence="2 3">
    <name type="scientific">Candidatus Falkowbacteria bacterium RIFOXYA2_FULL_47_19</name>
    <dbReference type="NCBI Taxonomy" id="1797994"/>
    <lineage>
        <taxon>Bacteria</taxon>
        <taxon>Candidatus Falkowiibacteriota</taxon>
    </lineage>
</organism>
<evidence type="ECO:0008006" key="4">
    <source>
        <dbReference type="Google" id="ProtNLM"/>
    </source>
</evidence>
<dbReference type="NCBIfam" id="NF003712">
    <property type="entry name" value="PRK05325.2-4"/>
    <property type="match status" value="1"/>
</dbReference>
<dbReference type="InterPro" id="IPR006698">
    <property type="entry name" value="UPF0229"/>
</dbReference>
<dbReference type="PANTHER" id="PTHR30510:SF2">
    <property type="entry name" value="UPF0229 PROTEIN YEAH"/>
    <property type="match status" value="1"/>
</dbReference>
<evidence type="ECO:0000256" key="1">
    <source>
        <dbReference type="SAM" id="MobiDB-lite"/>
    </source>
</evidence>
<name>A0A1F5SMR9_9BACT</name>
<dbReference type="STRING" id="1797994.A2227_05025"/>
<gene>
    <name evidence="2" type="ORF">A2227_05025</name>
</gene>
<feature type="region of interest" description="Disordered" evidence="1">
    <location>
        <begin position="36"/>
        <end position="73"/>
    </location>
</feature>
<comment type="caution">
    <text evidence="2">The sequence shown here is derived from an EMBL/GenBank/DDBJ whole genome shotgun (WGS) entry which is preliminary data.</text>
</comment>
<dbReference type="Pfam" id="PF04285">
    <property type="entry name" value="DUF444"/>
    <property type="match status" value="1"/>
</dbReference>
<sequence length="378" mass="42595">MRSIDDLLAHDKQRTNDGFPEKIRIGRLVKPGRSGQRVIVVPTTTEEKFIHDPEVSEEEEGAGGQGKGEEGEIIGEQPIDQSEQGSGAGPGQGEETNHGIEQSAYELGRVLTEKFSLPHLQEKSKKRPSTRIKYDLTDRNRGFGQFLDKKASLRKIIETNISLGNIDPENVDTEQLIVSPKDMIYRILSREKVFESPAMIFFVRDYSGSMTGKRTQIIVSQHVMIYAFLLYQYEHMAECRFILHDTSAKEVPDFFTYYNSKVAGGTQVSSGYKLVNEIAEKENLAQEYNIYVFHGTDGDDWDAEGKDAVPELKKMMSYVNRVGITVVNGNGDGSTEVEKYVKKSNLLKEYPKLIRLDSMPENADEPRLIEGIKTILSE</sequence>
<evidence type="ECO:0000313" key="2">
    <source>
        <dbReference type="EMBL" id="OGF28007.1"/>
    </source>
</evidence>
<evidence type="ECO:0000313" key="3">
    <source>
        <dbReference type="Proteomes" id="UP000178367"/>
    </source>
</evidence>
<dbReference type="PANTHER" id="PTHR30510">
    <property type="entry name" value="UPF0229 PROTEIN YEAH"/>
    <property type="match status" value="1"/>
</dbReference>
<dbReference type="SUPFAM" id="SSF53300">
    <property type="entry name" value="vWA-like"/>
    <property type="match status" value="1"/>
</dbReference>
<dbReference type="AlphaFoldDB" id="A0A1F5SMR9"/>
<dbReference type="EMBL" id="MFGB01000005">
    <property type="protein sequence ID" value="OGF28007.1"/>
    <property type="molecule type" value="Genomic_DNA"/>
</dbReference>
<reference evidence="2 3" key="1">
    <citation type="journal article" date="2016" name="Nat. Commun.">
        <title>Thousands of microbial genomes shed light on interconnected biogeochemical processes in an aquifer system.</title>
        <authorList>
            <person name="Anantharaman K."/>
            <person name="Brown C.T."/>
            <person name="Hug L.A."/>
            <person name="Sharon I."/>
            <person name="Castelle C.J."/>
            <person name="Probst A.J."/>
            <person name="Thomas B.C."/>
            <person name="Singh A."/>
            <person name="Wilkins M.J."/>
            <person name="Karaoz U."/>
            <person name="Brodie E.L."/>
            <person name="Williams K.H."/>
            <person name="Hubbard S.S."/>
            <person name="Banfield J.F."/>
        </authorList>
    </citation>
    <scope>NUCLEOTIDE SEQUENCE [LARGE SCALE GENOMIC DNA]</scope>
</reference>
<protein>
    <recommendedName>
        <fullName evidence="4">DUF444 family protein</fullName>
    </recommendedName>
</protein>